<gene>
    <name evidence="5" type="ORF">V8G54_004847</name>
</gene>
<feature type="compositionally biased region" description="Low complexity" evidence="4">
    <location>
        <begin position="377"/>
        <end position="395"/>
    </location>
</feature>
<feature type="region of interest" description="Disordered" evidence="4">
    <location>
        <begin position="1"/>
        <end position="28"/>
    </location>
</feature>
<dbReference type="Pfam" id="PF00612">
    <property type="entry name" value="IQ"/>
    <property type="match status" value="2"/>
</dbReference>
<dbReference type="InterPro" id="IPR027417">
    <property type="entry name" value="P-loop_NTPase"/>
</dbReference>
<feature type="compositionally biased region" description="Basic and acidic residues" evidence="4">
    <location>
        <begin position="1"/>
        <end position="10"/>
    </location>
</feature>
<dbReference type="SUPFAM" id="SSF52540">
    <property type="entry name" value="P-loop containing nucleoside triphosphate hydrolases"/>
    <property type="match status" value="1"/>
</dbReference>
<dbReference type="InterPro" id="IPR000048">
    <property type="entry name" value="IQ_motif_EF-hand-BS"/>
</dbReference>
<evidence type="ECO:0000256" key="4">
    <source>
        <dbReference type="SAM" id="MobiDB-lite"/>
    </source>
</evidence>
<comment type="function">
    <text evidence="3">May be involved in cooperative interactions with calmodulins or calmodulin-like proteins. Recruits calmodulin proteins to microtubules, thus being a potential scaffold in cellular signaling and trafficking. May associate with nucleic acids and regulate gene expression at the transcriptional or post-transcriptional level.</text>
</comment>
<dbReference type="GO" id="GO:0005516">
    <property type="term" value="F:calmodulin binding"/>
    <property type="evidence" value="ECO:0007669"/>
    <property type="project" value="UniProtKB-KW"/>
</dbReference>
<organism evidence="5 6">
    <name type="scientific">Vigna mungo</name>
    <name type="common">Black gram</name>
    <name type="synonym">Phaseolus mungo</name>
    <dbReference type="NCBI Taxonomy" id="3915"/>
    <lineage>
        <taxon>Eukaryota</taxon>
        <taxon>Viridiplantae</taxon>
        <taxon>Streptophyta</taxon>
        <taxon>Embryophyta</taxon>
        <taxon>Tracheophyta</taxon>
        <taxon>Spermatophyta</taxon>
        <taxon>Magnoliopsida</taxon>
        <taxon>eudicotyledons</taxon>
        <taxon>Gunneridae</taxon>
        <taxon>Pentapetalae</taxon>
        <taxon>rosids</taxon>
        <taxon>fabids</taxon>
        <taxon>Fabales</taxon>
        <taxon>Fabaceae</taxon>
        <taxon>Papilionoideae</taxon>
        <taxon>50 kb inversion clade</taxon>
        <taxon>NPAAA clade</taxon>
        <taxon>indigoferoid/millettioid clade</taxon>
        <taxon>Phaseoleae</taxon>
        <taxon>Vigna</taxon>
    </lineage>
</organism>
<name>A0AAQ3PHQ3_VIGMU</name>
<evidence type="ECO:0000313" key="5">
    <source>
        <dbReference type="EMBL" id="WVZ26303.1"/>
    </source>
</evidence>
<accession>A0AAQ3PHQ3</accession>
<evidence type="ECO:0000256" key="2">
    <source>
        <dbReference type="ARBA" id="ARBA00024341"/>
    </source>
</evidence>
<feature type="region of interest" description="Disordered" evidence="4">
    <location>
        <begin position="367"/>
        <end position="398"/>
    </location>
</feature>
<sequence>MDNTFKRENGVENEDDQSVSDSKEKVHSKRQRFDAVSVAIDERSTASNNNSFKLKLTSKFTWRYHLVLCKKRFFSQMGGSGRWLKSLISLRKPSATDQEKGGDKSKRKWKLWRGTSEGFGIGSSMQKGQSGGGSFVVDDGAFAAALAAVVRTPLKDFMVIKQEWAAIRIQAVFRGFLARRALRALRAVVRLQAIFRGWQVRKQAAVTLRCMQALVRVQARVKARNVGKAVSEPCNEADPVQQAEQGWCNIPGTAEEVKAKLQMRLEGAIKRDRTKAYSQSKQKSTVSASPNSKGARAVIPPQKHRSLDSKSSGWGMLDRWMAAKPWESRSMVDMYLDSSDMTPAVTSKSDHFVLPLNSDQQIGSVKARRNGVTTRISSKSLTTSQSTPSSSSISSECMYDDSPLSTSCTSESPPVPSTNNVIVDTTEEGNVCKPSYMNLTASTKAKLKPYRCFSQNSKRIFMDDCVSLSGVTRSSSGSYPSANMWKNVYATPLRTRYQKQYTMEDK</sequence>
<feature type="region of interest" description="Disordered" evidence="4">
    <location>
        <begin position="272"/>
        <end position="311"/>
    </location>
</feature>
<dbReference type="AlphaFoldDB" id="A0AAQ3PHQ3"/>
<protein>
    <submittedName>
        <fullName evidence="5">Uncharacterized protein</fullName>
    </submittedName>
</protein>
<evidence type="ECO:0000256" key="3">
    <source>
        <dbReference type="ARBA" id="ARBA00045534"/>
    </source>
</evidence>
<feature type="compositionally biased region" description="Polar residues" evidence="4">
    <location>
        <begin position="276"/>
        <end position="292"/>
    </location>
</feature>
<dbReference type="EMBL" id="CP144700">
    <property type="protein sequence ID" value="WVZ26303.1"/>
    <property type="molecule type" value="Genomic_DNA"/>
</dbReference>
<dbReference type="PANTHER" id="PTHR32295">
    <property type="entry name" value="IQ-DOMAIN 5-RELATED"/>
    <property type="match status" value="1"/>
</dbReference>
<dbReference type="Gene3D" id="1.20.5.190">
    <property type="match status" value="1"/>
</dbReference>
<keyword evidence="1" id="KW-0112">Calmodulin-binding</keyword>
<reference evidence="5 6" key="1">
    <citation type="journal article" date="2023" name="Life. Sci Alliance">
        <title>Evolutionary insights into 3D genome organization and epigenetic landscape of Vigna mungo.</title>
        <authorList>
            <person name="Junaid A."/>
            <person name="Singh B."/>
            <person name="Bhatia S."/>
        </authorList>
    </citation>
    <scope>NUCLEOTIDE SEQUENCE [LARGE SCALE GENOMIC DNA]</scope>
    <source>
        <strain evidence="5">Urdbean</strain>
    </source>
</reference>
<evidence type="ECO:0000256" key="1">
    <source>
        <dbReference type="ARBA" id="ARBA00022860"/>
    </source>
</evidence>
<dbReference type="SMART" id="SM00015">
    <property type="entry name" value="IQ"/>
    <property type="match status" value="2"/>
</dbReference>
<keyword evidence="6" id="KW-1185">Reference proteome</keyword>
<dbReference type="Proteomes" id="UP001374535">
    <property type="component" value="Chromosome 1"/>
</dbReference>
<evidence type="ECO:0000313" key="6">
    <source>
        <dbReference type="Proteomes" id="UP001374535"/>
    </source>
</evidence>
<dbReference type="PROSITE" id="PS50096">
    <property type="entry name" value="IQ"/>
    <property type="match status" value="2"/>
</dbReference>
<dbReference type="PANTHER" id="PTHR32295:SF282">
    <property type="entry name" value="IQ CALMODULIN-BINDING MOTIF PROTEIN"/>
    <property type="match status" value="1"/>
</dbReference>
<proteinExistence type="inferred from homology"/>
<comment type="similarity">
    <text evidence="2">Belongs to the IQD family.</text>
</comment>